<evidence type="ECO:0000313" key="2">
    <source>
        <dbReference type="Proteomes" id="UP000623129"/>
    </source>
</evidence>
<evidence type="ECO:0000313" key="1">
    <source>
        <dbReference type="EMBL" id="KAF3321200.1"/>
    </source>
</evidence>
<reference evidence="1" key="1">
    <citation type="submission" date="2020-01" db="EMBL/GenBank/DDBJ databases">
        <title>Genome sequence of Kobresia littledalei, the first chromosome-level genome in the family Cyperaceae.</title>
        <authorList>
            <person name="Qu G."/>
        </authorList>
    </citation>
    <scope>NUCLEOTIDE SEQUENCE</scope>
    <source>
        <strain evidence="1">C.B.Clarke</strain>
        <tissue evidence="1">Leaf</tissue>
    </source>
</reference>
<gene>
    <name evidence="1" type="ORF">FCM35_KLT14453</name>
</gene>
<dbReference type="GO" id="GO:0006508">
    <property type="term" value="P:proteolysis"/>
    <property type="evidence" value="ECO:0007669"/>
    <property type="project" value="UniProtKB-KW"/>
</dbReference>
<dbReference type="AlphaFoldDB" id="A0A833QBG0"/>
<comment type="caution">
    <text evidence="1">The sequence shown here is derived from an EMBL/GenBank/DDBJ whole genome shotgun (WGS) entry which is preliminary data.</text>
</comment>
<protein>
    <submittedName>
        <fullName evidence="1">Subtilisin-like protease SBT1.6</fullName>
    </submittedName>
</protein>
<keyword evidence="1" id="KW-0378">Hydrolase</keyword>
<dbReference type="Proteomes" id="UP000623129">
    <property type="component" value="Unassembled WGS sequence"/>
</dbReference>
<sequence length="128" mass="14957">MAFCLYMPKKPAYIDVRCTNVLRKIRPDLIKDVWLEIDSQFHLCRLTVYEDKCTHQFPTARSLQYLSLARSLQYLGLRTQLGLCSLSDYGSDVVIDVLDMGVWPERRSFSDWHWFRPRGGTSVKQVPV</sequence>
<keyword evidence="2" id="KW-1185">Reference proteome</keyword>
<organism evidence="1 2">
    <name type="scientific">Carex littledalei</name>
    <dbReference type="NCBI Taxonomy" id="544730"/>
    <lineage>
        <taxon>Eukaryota</taxon>
        <taxon>Viridiplantae</taxon>
        <taxon>Streptophyta</taxon>
        <taxon>Embryophyta</taxon>
        <taxon>Tracheophyta</taxon>
        <taxon>Spermatophyta</taxon>
        <taxon>Magnoliopsida</taxon>
        <taxon>Liliopsida</taxon>
        <taxon>Poales</taxon>
        <taxon>Cyperaceae</taxon>
        <taxon>Cyperoideae</taxon>
        <taxon>Cariceae</taxon>
        <taxon>Carex</taxon>
        <taxon>Carex subgen. Euthyceras</taxon>
    </lineage>
</organism>
<keyword evidence="1" id="KW-0645">Protease</keyword>
<accession>A0A833QBG0</accession>
<name>A0A833QBG0_9POAL</name>
<dbReference type="OrthoDB" id="206201at2759"/>
<proteinExistence type="predicted"/>
<dbReference type="GO" id="GO:0008233">
    <property type="term" value="F:peptidase activity"/>
    <property type="evidence" value="ECO:0007669"/>
    <property type="project" value="UniProtKB-KW"/>
</dbReference>
<dbReference type="EMBL" id="SWLB01000027">
    <property type="protein sequence ID" value="KAF3321200.1"/>
    <property type="molecule type" value="Genomic_DNA"/>
</dbReference>